<dbReference type="Gene3D" id="2.40.160.20">
    <property type="match status" value="1"/>
</dbReference>
<evidence type="ECO:0000313" key="3">
    <source>
        <dbReference type="EMBL" id="MBO1073785.1"/>
    </source>
</evidence>
<dbReference type="InterPro" id="IPR005618">
    <property type="entry name" value="OMPW"/>
</dbReference>
<name>A0ABS3K8M0_9PROT</name>
<protein>
    <submittedName>
        <fullName evidence="3">OmpW family protein</fullName>
    </submittedName>
</protein>
<feature type="signal peptide" evidence="2">
    <location>
        <begin position="1"/>
        <end position="30"/>
    </location>
</feature>
<organism evidence="3 4">
    <name type="scientific">Roseomonas marmotae</name>
    <dbReference type="NCBI Taxonomy" id="2768161"/>
    <lineage>
        <taxon>Bacteria</taxon>
        <taxon>Pseudomonadati</taxon>
        <taxon>Pseudomonadota</taxon>
        <taxon>Alphaproteobacteria</taxon>
        <taxon>Acetobacterales</taxon>
        <taxon>Roseomonadaceae</taxon>
        <taxon>Roseomonas</taxon>
    </lineage>
</organism>
<comment type="similarity">
    <text evidence="1">Belongs to the OmpW/AlkL family.</text>
</comment>
<reference evidence="3 4" key="1">
    <citation type="submission" date="2020-09" db="EMBL/GenBank/DDBJ databases">
        <title>Roseomonas.</title>
        <authorList>
            <person name="Zhu W."/>
        </authorList>
    </citation>
    <scope>NUCLEOTIDE SEQUENCE [LARGE SCALE GENOMIC DNA]</scope>
    <source>
        <strain evidence="3 4">1311</strain>
    </source>
</reference>
<evidence type="ECO:0000256" key="2">
    <source>
        <dbReference type="SAM" id="SignalP"/>
    </source>
</evidence>
<keyword evidence="2" id="KW-0732">Signal</keyword>
<dbReference type="Pfam" id="PF03922">
    <property type="entry name" value="OmpW"/>
    <property type="match status" value="1"/>
</dbReference>
<accession>A0ABS3K8M0</accession>
<gene>
    <name evidence="3" type="ORF">IAI60_04125</name>
</gene>
<proteinExistence type="inferred from homology"/>
<feature type="chain" id="PRO_5046386489" evidence="2">
    <location>
        <begin position="31"/>
        <end position="233"/>
    </location>
</feature>
<sequence>MTPEVRVVREIPRVLSVALAICGFSWQALAQEVPAEAAEGEHFFLRLGYGLLQYETSGRASVHGARIDDAKIAFGGQSAVLLEAGWRFAPSWSVSVLSGLPPTVALEGRNAFESFGTVSKVTYGSVMLGMQYHPLQFSRFDPYVGAGIDYTAIFNTSGGSLPGLHVRNAYGPVLQAGFEYGLTRNLALYADARKVWLKFRAKGMVPHPVAPYPVQVSVTPNPVVLSVGLTYRF</sequence>
<dbReference type="Proteomes" id="UP001518990">
    <property type="component" value="Unassembled WGS sequence"/>
</dbReference>
<dbReference type="SUPFAM" id="SSF56925">
    <property type="entry name" value="OMPA-like"/>
    <property type="match status" value="1"/>
</dbReference>
<evidence type="ECO:0000256" key="1">
    <source>
        <dbReference type="ARBA" id="ARBA00009330"/>
    </source>
</evidence>
<dbReference type="RefSeq" id="WP_207445378.1">
    <property type="nucleotide sequence ID" value="NZ_CP061091.1"/>
</dbReference>
<dbReference type="EMBL" id="JACTNF010000003">
    <property type="protein sequence ID" value="MBO1073785.1"/>
    <property type="molecule type" value="Genomic_DNA"/>
</dbReference>
<evidence type="ECO:0000313" key="4">
    <source>
        <dbReference type="Proteomes" id="UP001518990"/>
    </source>
</evidence>
<dbReference type="PANTHER" id="PTHR36920:SF1">
    <property type="entry name" value="OUTER MEMBRANE PROTEIN W"/>
    <property type="match status" value="1"/>
</dbReference>
<comment type="caution">
    <text evidence="3">The sequence shown here is derived from an EMBL/GenBank/DDBJ whole genome shotgun (WGS) entry which is preliminary data.</text>
</comment>
<dbReference type="PANTHER" id="PTHR36920">
    <property type="match status" value="1"/>
</dbReference>
<dbReference type="InterPro" id="IPR011250">
    <property type="entry name" value="OMP/PagP_B-barrel"/>
</dbReference>
<keyword evidence="4" id="KW-1185">Reference proteome</keyword>